<dbReference type="RefSeq" id="WP_175649334.1">
    <property type="nucleotide sequence ID" value="NZ_FTNF01000032.1"/>
</dbReference>
<accession>A0A1N7F8R5</accession>
<evidence type="ECO:0000313" key="1">
    <source>
        <dbReference type="EMBL" id="SIR96710.1"/>
    </source>
</evidence>
<dbReference type="Proteomes" id="UP000186004">
    <property type="component" value="Unassembled WGS sequence"/>
</dbReference>
<protein>
    <submittedName>
        <fullName evidence="1">Uncharacterized protein</fullName>
    </submittedName>
</protein>
<organism evidence="1 2">
    <name type="scientific">Micromonospora avicenniae</name>
    <dbReference type="NCBI Taxonomy" id="1198245"/>
    <lineage>
        <taxon>Bacteria</taxon>
        <taxon>Bacillati</taxon>
        <taxon>Actinomycetota</taxon>
        <taxon>Actinomycetes</taxon>
        <taxon>Micromonosporales</taxon>
        <taxon>Micromonosporaceae</taxon>
        <taxon>Micromonospora</taxon>
    </lineage>
</organism>
<gene>
    <name evidence="1" type="ORF">SAMN05444858_1321</name>
</gene>
<proteinExistence type="predicted"/>
<dbReference type="AlphaFoldDB" id="A0A1N7F8R5"/>
<dbReference type="EMBL" id="FTNF01000032">
    <property type="protein sequence ID" value="SIR96710.1"/>
    <property type="molecule type" value="Genomic_DNA"/>
</dbReference>
<keyword evidence="2" id="KW-1185">Reference proteome</keyword>
<evidence type="ECO:0000313" key="2">
    <source>
        <dbReference type="Proteomes" id="UP000186004"/>
    </source>
</evidence>
<name>A0A1N7F8R5_9ACTN</name>
<sequence>MSRPLGYPTDPWGRRFGQLEAPILVSATGRVRPKSLREALPDDPDYRKYIPIEYRLDAKRIVGDLAQDLQGGHSAHVWVELAHAGLLTAEIVAETSALISGLAVLSRDVGQPGDGW</sequence>
<reference evidence="1 2" key="1">
    <citation type="submission" date="2017-01" db="EMBL/GenBank/DDBJ databases">
        <authorList>
            <person name="Mah S.A."/>
            <person name="Swanson W.J."/>
            <person name="Moy G.W."/>
            <person name="Vacquier V.D."/>
        </authorList>
    </citation>
    <scope>NUCLEOTIDE SEQUENCE [LARGE SCALE GENOMIC DNA]</scope>
    <source>
        <strain evidence="1 2">DSM 45758</strain>
    </source>
</reference>